<dbReference type="GO" id="GO:0003887">
    <property type="term" value="F:DNA-directed DNA polymerase activity"/>
    <property type="evidence" value="ECO:0007669"/>
    <property type="project" value="UniProtKB-EC"/>
</dbReference>
<accession>A0A7N0VCT6</accession>
<dbReference type="EC" id="2.7.7.102" evidence="3"/>
<dbReference type="GO" id="GO:0003682">
    <property type="term" value="F:chromatin binding"/>
    <property type="evidence" value="ECO:0007669"/>
    <property type="project" value="TreeGrafter"/>
</dbReference>
<reference evidence="5" key="1">
    <citation type="submission" date="2021-01" db="UniProtKB">
        <authorList>
            <consortium name="EnsemblPlants"/>
        </authorList>
    </citation>
    <scope>IDENTIFICATION</scope>
</reference>
<dbReference type="AlphaFoldDB" id="A0A7N0VCT6"/>
<dbReference type="GO" id="GO:0031297">
    <property type="term" value="P:replication fork processing"/>
    <property type="evidence" value="ECO:0007669"/>
    <property type="project" value="TreeGrafter"/>
</dbReference>
<organism evidence="5 6">
    <name type="scientific">Kalanchoe fedtschenkoi</name>
    <name type="common">Lavender scallops</name>
    <name type="synonym">South American air plant</name>
    <dbReference type="NCBI Taxonomy" id="63787"/>
    <lineage>
        <taxon>Eukaryota</taxon>
        <taxon>Viridiplantae</taxon>
        <taxon>Streptophyta</taxon>
        <taxon>Embryophyta</taxon>
        <taxon>Tracheophyta</taxon>
        <taxon>Spermatophyta</taxon>
        <taxon>Magnoliopsida</taxon>
        <taxon>eudicotyledons</taxon>
        <taxon>Gunneridae</taxon>
        <taxon>Pentapetalae</taxon>
        <taxon>Saxifragales</taxon>
        <taxon>Crassulaceae</taxon>
        <taxon>Kalanchoe</taxon>
    </lineage>
</organism>
<evidence type="ECO:0000313" key="5">
    <source>
        <dbReference type="EnsemblPlants" id="Kaladp0543s0002.1.v1.1"/>
    </source>
</evidence>
<evidence type="ECO:0000256" key="1">
    <source>
        <dbReference type="ARBA" id="ARBA00026139"/>
    </source>
</evidence>
<dbReference type="GO" id="GO:0042276">
    <property type="term" value="P:error-prone translesion synthesis"/>
    <property type="evidence" value="ECO:0007669"/>
    <property type="project" value="InterPro"/>
</dbReference>
<dbReference type="Gramene" id="Kaladp0543s0002.1.v1.1">
    <property type="protein sequence ID" value="Kaladp0543s0002.1.v1.1"/>
    <property type="gene ID" value="Kaladp0543s0002.v1.1"/>
</dbReference>
<dbReference type="GO" id="GO:0009411">
    <property type="term" value="P:response to UV"/>
    <property type="evidence" value="ECO:0007669"/>
    <property type="project" value="TreeGrafter"/>
</dbReference>
<dbReference type="GO" id="GO:0006264">
    <property type="term" value="P:mitochondrial DNA replication"/>
    <property type="evidence" value="ECO:0007669"/>
    <property type="project" value="TreeGrafter"/>
</dbReference>
<dbReference type="GO" id="GO:0005634">
    <property type="term" value="C:nucleus"/>
    <property type="evidence" value="ECO:0007669"/>
    <property type="project" value="TreeGrafter"/>
</dbReference>
<sequence>MQVNQNIKYGSDNKERKLNAFDRDISSTCYMRKSPFPTLDSYVESIATIGNVSGKIQSWYLFSEFGLMVYSMARNRYCERIGRQHKSNHIMYVVDLRRATYYQKCHDPDCRGYRSPARPIPFEVFPDTATFFDSVEPGKELMNNTESHLNENSEEHGSSYHHNLETDSCNEDGWWHEAIKLAEDIENTQRMQHLSTEEETGDDSDEEWWTAVERVAIQAKLI</sequence>
<evidence type="ECO:0000256" key="3">
    <source>
        <dbReference type="ARBA" id="ARBA00044768"/>
    </source>
</evidence>
<dbReference type="EnsemblPlants" id="Kaladp0543s0002.1.v1.1">
    <property type="protein sequence ID" value="Kaladp0543s0002.1.v1.1"/>
    <property type="gene ID" value="Kaladp0543s0002.v1.1"/>
</dbReference>
<dbReference type="PANTHER" id="PTHR31399">
    <property type="entry name" value="DNA-DIRECTED PRIMASE / POLYMERASE PROTEIN"/>
    <property type="match status" value="1"/>
</dbReference>
<name>A0A7N0VCT6_KALFE</name>
<proteinExistence type="predicted"/>
<evidence type="ECO:0000256" key="2">
    <source>
        <dbReference type="ARBA" id="ARBA00044677"/>
    </source>
</evidence>
<dbReference type="Proteomes" id="UP000594263">
    <property type="component" value="Unplaced"/>
</dbReference>
<comment type="catalytic activity">
    <reaction evidence="4">
        <text>DNA(n) + a 2'-deoxyribonucleoside 5'-triphosphate = DNA(n+1) + diphosphate</text>
        <dbReference type="Rhea" id="RHEA:22508"/>
        <dbReference type="Rhea" id="RHEA-COMP:17339"/>
        <dbReference type="Rhea" id="RHEA-COMP:17340"/>
        <dbReference type="ChEBI" id="CHEBI:33019"/>
        <dbReference type="ChEBI" id="CHEBI:61560"/>
        <dbReference type="ChEBI" id="CHEBI:173112"/>
        <dbReference type="EC" id="2.7.7.7"/>
    </reaction>
    <physiologicalReaction direction="left-to-right" evidence="4">
        <dbReference type="Rhea" id="RHEA:22509"/>
    </physiologicalReaction>
</comment>
<keyword evidence="6" id="KW-1185">Reference proteome</keyword>
<dbReference type="Pfam" id="PF03121">
    <property type="entry name" value="Herpes_UL52"/>
    <property type="match status" value="1"/>
</dbReference>
<dbReference type="InterPro" id="IPR044917">
    <property type="entry name" value="PRIMPOL"/>
</dbReference>
<dbReference type="GO" id="GO:0005759">
    <property type="term" value="C:mitochondrial matrix"/>
    <property type="evidence" value="ECO:0007669"/>
    <property type="project" value="TreeGrafter"/>
</dbReference>
<evidence type="ECO:0000256" key="4">
    <source>
        <dbReference type="ARBA" id="ARBA00047303"/>
    </source>
</evidence>
<dbReference type="PANTHER" id="PTHR31399:SF0">
    <property type="entry name" value="DNA-DIRECTED PRIMASE_POLYMERASE PROTEIN"/>
    <property type="match status" value="1"/>
</dbReference>
<protein>
    <recommendedName>
        <fullName evidence="1">DNA-directed primase/polymerase protein</fullName>
        <ecNumber evidence="3">2.7.7.102</ecNumber>
    </recommendedName>
</protein>
<comment type="catalytic activity">
    <reaction evidence="2">
        <text>ssDNA + n NTP = ssDNA/pppN(pN)n-1 hybrid + (n-1) diphosphate.</text>
        <dbReference type="EC" id="2.7.7.102"/>
    </reaction>
</comment>
<evidence type="ECO:0000313" key="6">
    <source>
        <dbReference type="Proteomes" id="UP000594263"/>
    </source>
</evidence>